<proteinExistence type="predicted"/>
<dbReference type="InterPro" id="IPR001206">
    <property type="entry name" value="Diacylglycerol_kinase_cat_dom"/>
</dbReference>
<dbReference type="Proteomes" id="UP001054857">
    <property type="component" value="Unassembled WGS sequence"/>
</dbReference>
<dbReference type="Gene3D" id="2.60.200.40">
    <property type="match status" value="1"/>
</dbReference>
<accession>A0AAD3HKS4</accession>
<evidence type="ECO:0000256" key="1">
    <source>
        <dbReference type="SAM" id="MobiDB-lite"/>
    </source>
</evidence>
<dbReference type="GO" id="GO:0001727">
    <property type="term" value="F:lipid kinase activity"/>
    <property type="evidence" value="ECO:0007669"/>
    <property type="project" value="TreeGrafter"/>
</dbReference>
<dbReference type="PROSITE" id="PS50146">
    <property type="entry name" value="DAGK"/>
    <property type="match status" value="1"/>
</dbReference>
<dbReference type="GO" id="GO:0005737">
    <property type="term" value="C:cytoplasm"/>
    <property type="evidence" value="ECO:0007669"/>
    <property type="project" value="TreeGrafter"/>
</dbReference>
<feature type="non-terminal residue" evidence="3">
    <location>
        <position position="1"/>
    </location>
</feature>
<dbReference type="GO" id="GO:0016773">
    <property type="term" value="F:phosphotransferase activity, alcohol group as acceptor"/>
    <property type="evidence" value="ECO:0007669"/>
    <property type="project" value="UniProtKB-ARBA"/>
</dbReference>
<dbReference type="InterPro" id="IPR016064">
    <property type="entry name" value="NAD/diacylglycerol_kinase_sf"/>
</dbReference>
<comment type="caution">
    <text evidence="3">The sequence shown here is derived from an EMBL/GenBank/DDBJ whole genome shotgun (WGS) entry which is preliminary data.</text>
</comment>
<feature type="compositionally biased region" description="Low complexity" evidence="1">
    <location>
        <begin position="168"/>
        <end position="189"/>
    </location>
</feature>
<protein>
    <recommendedName>
        <fullName evidence="2">DAGKc domain-containing protein</fullName>
    </recommendedName>
</protein>
<feature type="non-terminal residue" evidence="3">
    <location>
        <position position="317"/>
    </location>
</feature>
<sequence length="317" mass="32187">TEGAAEAESASAAGIAVTGVEEDEEAVDVIMFVGGDGTLHEGLQGLFQRPDWSSARHVPLLAVPSGSGNGLAASCGLWDPVTAVVALLRGRTAPVDVASVLQPPGNRFYCILSVVYGAMANLDVGTNHLRWMGELRFHLGGLWELIRGRCYSARVFVLPPAAPPADVPNSTSSTSNPGSSSNPGPEEPGLAPASGPSRALVTAAATTTVSRPAASGAGEGGSMRERLLPPEEPGWLGGGGSGSGAADGTQLSDYPPGPPLPALSQLPCLPARLPDSPAALPGGWRQLPDAFAIFGVYNTQYIALGARPNPGGRMGDG</sequence>
<dbReference type="Pfam" id="PF00781">
    <property type="entry name" value="DAGK_cat"/>
    <property type="match status" value="1"/>
</dbReference>
<evidence type="ECO:0000313" key="4">
    <source>
        <dbReference type="Proteomes" id="UP001054857"/>
    </source>
</evidence>
<dbReference type="PANTHER" id="PTHR12358:SF31">
    <property type="entry name" value="ACYLGLYCEROL KINASE, MITOCHONDRIAL"/>
    <property type="match status" value="1"/>
</dbReference>
<gene>
    <name evidence="3" type="ORF">Agub_g5146</name>
</gene>
<evidence type="ECO:0000259" key="2">
    <source>
        <dbReference type="PROSITE" id="PS50146"/>
    </source>
</evidence>
<feature type="domain" description="DAGKc" evidence="2">
    <location>
        <begin position="1"/>
        <end position="104"/>
    </location>
</feature>
<dbReference type="Gene3D" id="3.40.50.10330">
    <property type="entry name" value="Probable inorganic polyphosphate/atp-NAD kinase, domain 1"/>
    <property type="match status" value="1"/>
</dbReference>
<reference evidence="3 4" key="1">
    <citation type="journal article" date="2021" name="Sci. Rep.">
        <title>Genome sequencing of the multicellular alga Astrephomene provides insights into convergent evolution of germ-soma differentiation.</title>
        <authorList>
            <person name="Yamashita S."/>
            <person name="Yamamoto K."/>
            <person name="Matsuzaki R."/>
            <person name="Suzuki S."/>
            <person name="Yamaguchi H."/>
            <person name="Hirooka S."/>
            <person name="Minakuchi Y."/>
            <person name="Miyagishima S."/>
            <person name="Kawachi M."/>
            <person name="Toyoda A."/>
            <person name="Nozaki H."/>
        </authorList>
    </citation>
    <scope>NUCLEOTIDE SEQUENCE [LARGE SCALE GENOMIC DNA]</scope>
    <source>
        <strain evidence="3 4">NIES-4017</strain>
    </source>
</reference>
<dbReference type="InterPro" id="IPR017438">
    <property type="entry name" value="ATP-NAD_kinase_N"/>
</dbReference>
<keyword evidence="4" id="KW-1185">Reference proteome</keyword>
<feature type="compositionally biased region" description="Gly residues" evidence="1">
    <location>
        <begin position="235"/>
        <end position="245"/>
    </location>
</feature>
<dbReference type="GO" id="GO:0016020">
    <property type="term" value="C:membrane"/>
    <property type="evidence" value="ECO:0007669"/>
    <property type="project" value="TreeGrafter"/>
</dbReference>
<feature type="compositionally biased region" description="Low complexity" evidence="1">
    <location>
        <begin position="197"/>
        <end position="215"/>
    </location>
</feature>
<dbReference type="PANTHER" id="PTHR12358">
    <property type="entry name" value="SPHINGOSINE KINASE"/>
    <property type="match status" value="1"/>
</dbReference>
<dbReference type="InterPro" id="IPR050187">
    <property type="entry name" value="Lipid_Phosphate_FormReg"/>
</dbReference>
<feature type="region of interest" description="Disordered" evidence="1">
    <location>
        <begin position="164"/>
        <end position="265"/>
    </location>
</feature>
<dbReference type="AlphaFoldDB" id="A0AAD3HKS4"/>
<dbReference type="EMBL" id="BMAR01000006">
    <property type="protein sequence ID" value="GFR44000.1"/>
    <property type="molecule type" value="Genomic_DNA"/>
</dbReference>
<name>A0AAD3HKS4_9CHLO</name>
<dbReference type="GO" id="GO:0046512">
    <property type="term" value="P:sphingosine biosynthetic process"/>
    <property type="evidence" value="ECO:0007669"/>
    <property type="project" value="TreeGrafter"/>
</dbReference>
<organism evidence="3 4">
    <name type="scientific">Astrephomene gubernaculifera</name>
    <dbReference type="NCBI Taxonomy" id="47775"/>
    <lineage>
        <taxon>Eukaryota</taxon>
        <taxon>Viridiplantae</taxon>
        <taxon>Chlorophyta</taxon>
        <taxon>core chlorophytes</taxon>
        <taxon>Chlorophyceae</taxon>
        <taxon>CS clade</taxon>
        <taxon>Chlamydomonadales</taxon>
        <taxon>Astrephomenaceae</taxon>
        <taxon>Astrephomene</taxon>
    </lineage>
</organism>
<dbReference type="SUPFAM" id="SSF111331">
    <property type="entry name" value="NAD kinase/diacylglycerol kinase-like"/>
    <property type="match status" value="1"/>
</dbReference>
<evidence type="ECO:0000313" key="3">
    <source>
        <dbReference type="EMBL" id="GFR44000.1"/>
    </source>
</evidence>